<proteinExistence type="predicted"/>
<evidence type="ECO:0000313" key="2">
    <source>
        <dbReference type="Proteomes" id="UP000231919"/>
    </source>
</evidence>
<dbReference type="RefSeq" id="WP_125196219.1">
    <property type="nucleotide sequence ID" value="NZ_NPDP01000040.1"/>
</dbReference>
<evidence type="ECO:0000313" key="1">
    <source>
        <dbReference type="EMBL" id="PJZ28376.1"/>
    </source>
</evidence>
<protein>
    <recommendedName>
        <fullName evidence="3">DUF1564 family protein</fullName>
    </recommendedName>
</protein>
<comment type="caution">
    <text evidence="1">The sequence shown here is derived from an EMBL/GenBank/DDBJ whole genome shotgun (WGS) entry which is preliminary data.</text>
</comment>
<keyword evidence="2" id="KW-1185">Reference proteome</keyword>
<organism evidence="1 2">
    <name type="scientific">Leptospira kmetyi</name>
    <dbReference type="NCBI Taxonomy" id="408139"/>
    <lineage>
        <taxon>Bacteria</taxon>
        <taxon>Pseudomonadati</taxon>
        <taxon>Spirochaetota</taxon>
        <taxon>Spirochaetia</taxon>
        <taxon>Leptospirales</taxon>
        <taxon>Leptospiraceae</taxon>
        <taxon>Leptospira</taxon>
    </lineage>
</organism>
<dbReference type="EMBL" id="NPDP01000040">
    <property type="protein sequence ID" value="PJZ28376.1"/>
    <property type="molecule type" value="Genomic_DNA"/>
</dbReference>
<gene>
    <name evidence="1" type="ORF">CH378_18025</name>
</gene>
<sequence length="214" mass="26090">MKNQKEISLDQIKLRFPSFAVQHLLKDLRKRRDRFLKGKKVQRSRKGLTWGRCLERNLRKLRLYYFKVQVRKDETFRLWTALFISEKEKLFKRHDEIHAWAELEYSSLIRMNKHGFPKEIGPLWVMVLNKQKCKLKSTKPNRLSNQPGYNFIDSQKAKLKLQISKRDHLSSDWKLCFLAQIQKLRNRHYGVWEKCFRKQRLKLQNEFEKMILSI</sequence>
<evidence type="ECO:0008006" key="3">
    <source>
        <dbReference type="Google" id="ProtNLM"/>
    </source>
</evidence>
<dbReference type="Proteomes" id="UP000231919">
    <property type="component" value="Unassembled WGS sequence"/>
</dbReference>
<reference evidence="1 2" key="1">
    <citation type="submission" date="2017-07" db="EMBL/GenBank/DDBJ databases">
        <title>Leptospira spp. isolated from tropical soils.</title>
        <authorList>
            <person name="Thibeaux R."/>
            <person name="Iraola G."/>
            <person name="Ferres I."/>
            <person name="Bierque E."/>
            <person name="Girault D."/>
            <person name="Soupe-Gilbert M.-E."/>
            <person name="Picardeau M."/>
            <person name="Goarant C."/>
        </authorList>
    </citation>
    <scope>NUCLEOTIDE SEQUENCE [LARGE SCALE GENOMIC DNA]</scope>
    <source>
        <strain evidence="1 2">JW2-C-B1</strain>
    </source>
</reference>
<name>A0ABX4N4Z3_9LEPT</name>
<accession>A0ABX4N4Z3</accession>